<evidence type="ECO:0000313" key="2">
    <source>
        <dbReference type="Proteomes" id="UP001175211"/>
    </source>
</evidence>
<proteinExistence type="predicted"/>
<dbReference type="RefSeq" id="XP_060335399.1">
    <property type="nucleotide sequence ID" value="XM_060469291.1"/>
</dbReference>
<gene>
    <name evidence="1" type="ORF">EV420DRAFT_1475783</name>
</gene>
<accession>A0AA39TRQ5</accession>
<dbReference type="GeneID" id="85352839"/>
<dbReference type="Proteomes" id="UP001175211">
    <property type="component" value="Unassembled WGS sequence"/>
</dbReference>
<organism evidence="1 2">
    <name type="scientific">Armillaria tabescens</name>
    <name type="common">Ringless honey mushroom</name>
    <name type="synonym">Agaricus tabescens</name>
    <dbReference type="NCBI Taxonomy" id="1929756"/>
    <lineage>
        <taxon>Eukaryota</taxon>
        <taxon>Fungi</taxon>
        <taxon>Dikarya</taxon>
        <taxon>Basidiomycota</taxon>
        <taxon>Agaricomycotina</taxon>
        <taxon>Agaricomycetes</taxon>
        <taxon>Agaricomycetidae</taxon>
        <taxon>Agaricales</taxon>
        <taxon>Marasmiineae</taxon>
        <taxon>Physalacriaceae</taxon>
        <taxon>Desarmillaria</taxon>
    </lineage>
</organism>
<dbReference type="EMBL" id="JAUEPS010000006">
    <property type="protein sequence ID" value="KAK0464278.1"/>
    <property type="molecule type" value="Genomic_DNA"/>
</dbReference>
<keyword evidence="2" id="KW-1185">Reference proteome</keyword>
<reference evidence="1" key="1">
    <citation type="submission" date="2023-06" db="EMBL/GenBank/DDBJ databases">
        <authorList>
            <consortium name="Lawrence Berkeley National Laboratory"/>
            <person name="Ahrendt S."/>
            <person name="Sahu N."/>
            <person name="Indic B."/>
            <person name="Wong-Bajracharya J."/>
            <person name="Merenyi Z."/>
            <person name="Ke H.-M."/>
            <person name="Monk M."/>
            <person name="Kocsube S."/>
            <person name="Drula E."/>
            <person name="Lipzen A."/>
            <person name="Balint B."/>
            <person name="Henrissat B."/>
            <person name="Andreopoulos B."/>
            <person name="Martin F.M."/>
            <person name="Harder C.B."/>
            <person name="Rigling D."/>
            <person name="Ford K.L."/>
            <person name="Foster G.D."/>
            <person name="Pangilinan J."/>
            <person name="Papanicolaou A."/>
            <person name="Barry K."/>
            <person name="LaButti K."/>
            <person name="Viragh M."/>
            <person name="Koriabine M."/>
            <person name="Yan M."/>
            <person name="Riley R."/>
            <person name="Champramary S."/>
            <person name="Plett K.L."/>
            <person name="Tsai I.J."/>
            <person name="Slot J."/>
            <person name="Sipos G."/>
            <person name="Plett J."/>
            <person name="Nagy L.G."/>
            <person name="Grigoriev I.V."/>
        </authorList>
    </citation>
    <scope>NUCLEOTIDE SEQUENCE</scope>
    <source>
        <strain evidence="1">CCBAS 213</strain>
    </source>
</reference>
<evidence type="ECO:0000313" key="1">
    <source>
        <dbReference type="EMBL" id="KAK0464278.1"/>
    </source>
</evidence>
<comment type="caution">
    <text evidence="1">The sequence shown here is derived from an EMBL/GenBank/DDBJ whole genome shotgun (WGS) entry which is preliminary data.</text>
</comment>
<protein>
    <submittedName>
        <fullName evidence="1">Uncharacterized protein</fullName>
    </submittedName>
</protein>
<dbReference type="AlphaFoldDB" id="A0AA39TRQ5"/>
<sequence length="228" mass="25544">MTVINDELVETIYGELVRLHVSTGNSQSWRQFAVDLSLIALSVRTGYLVDTFATRTVFKKLVIALREKSPLFKDVVHLYEPTADQSFFINIPRFQSRAPEFRDTIYVSVSGHLMSPPENVLNTLRSIEIHATDISCTLPSDLPVDITVPLAAVLLEYPIAYVPHGVIPPERQSLDVYECLLPGRVTIVKFSCPSSLVSRETIIRSLHSRFGIDAEVKCTSETVDRLVL</sequence>
<name>A0AA39TRQ5_ARMTA</name>